<accession>A0ABS6GDF7</accession>
<dbReference type="RefSeq" id="WP_094085156.1">
    <property type="nucleotide sequence ID" value="NZ_JAHLTI010000007.1"/>
</dbReference>
<evidence type="ECO:0000313" key="1">
    <source>
        <dbReference type="EMBL" id="MBU5924852.1"/>
    </source>
</evidence>
<comment type="caution">
    <text evidence="1">The sequence shown here is derived from an EMBL/GenBank/DDBJ whole genome shotgun (WGS) entry which is preliminary data.</text>
</comment>
<keyword evidence="2" id="KW-1185">Reference proteome</keyword>
<organism evidence="1 2">
    <name type="scientific">Enterobacter sichuanensis</name>
    <dbReference type="NCBI Taxonomy" id="2071710"/>
    <lineage>
        <taxon>Bacteria</taxon>
        <taxon>Pseudomonadati</taxon>
        <taxon>Pseudomonadota</taxon>
        <taxon>Gammaproteobacteria</taxon>
        <taxon>Enterobacterales</taxon>
        <taxon>Enterobacteriaceae</taxon>
        <taxon>Enterobacter</taxon>
        <taxon>Enterobacter cloacae complex</taxon>
    </lineage>
</organism>
<gene>
    <name evidence="1" type="ORF">KQV47_11700</name>
</gene>
<sequence length="145" mass="17349">MTSLKERYKRMLPVILKQHSLVDDLAKNSVLLEPNQVKYYHNLLDYMCDNIDLDIYTIHTLKIAIQSSSINDVCEIVRFFSGGNSKLFRIKYYYEDENSEKIYINQDEYYNFTVTGEFPVDENGREIEDFDPRYLTFYCLLNYDE</sequence>
<proteinExistence type="predicted"/>
<protein>
    <submittedName>
        <fullName evidence="1">Uncharacterized protein</fullName>
    </submittedName>
</protein>
<evidence type="ECO:0000313" key="2">
    <source>
        <dbReference type="Proteomes" id="UP000787201"/>
    </source>
</evidence>
<dbReference type="EMBL" id="JAHLTI010000007">
    <property type="protein sequence ID" value="MBU5924852.1"/>
    <property type="molecule type" value="Genomic_DNA"/>
</dbReference>
<name>A0ABS6GDF7_9ENTR</name>
<reference evidence="1 2" key="1">
    <citation type="submission" date="2021-06" db="EMBL/GenBank/DDBJ databases">
        <authorList>
            <person name="Stanton E."/>
        </authorList>
    </citation>
    <scope>NUCLEOTIDE SEQUENCE [LARGE SCALE GENOMIC DNA]</scope>
    <source>
        <strain evidence="1 2">2021EL-00146</strain>
    </source>
</reference>
<dbReference type="Proteomes" id="UP000787201">
    <property type="component" value="Unassembled WGS sequence"/>
</dbReference>